<organism evidence="1 2">
    <name type="scientific">Thalictrum thalictroides</name>
    <name type="common">Rue-anemone</name>
    <name type="synonym">Anemone thalictroides</name>
    <dbReference type="NCBI Taxonomy" id="46969"/>
    <lineage>
        <taxon>Eukaryota</taxon>
        <taxon>Viridiplantae</taxon>
        <taxon>Streptophyta</taxon>
        <taxon>Embryophyta</taxon>
        <taxon>Tracheophyta</taxon>
        <taxon>Spermatophyta</taxon>
        <taxon>Magnoliopsida</taxon>
        <taxon>Ranunculales</taxon>
        <taxon>Ranunculaceae</taxon>
        <taxon>Thalictroideae</taxon>
        <taxon>Thalictrum</taxon>
    </lineage>
</organism>
<feature type="non-terminal residue" evidence="1">
    <location>
        <position position="1"/>
    </location>
</feature>
<protein>
    <submittedName>
        <fullName evidence="1">Uncharacterized protein</fullName>
    </submittedName>
</protein>
<name>A0A7J6WI92_THATH</name>
<reference evidence="1 2" key="1">
    <citation type="submission" date="2020-06" db="EMBL/GenBank/DDBJ databases">
        <title>Transcriptomic and genomic resources for Thalictrum thalictroides and T. hernandezii: Facilitating candidate gene discovery in an emerging model plant lineage.</title>
        <authorList>
            <person name="Arias T."/>
            <person name="Riano-Pachon D.M."/>
            <person name="Di Stilio V.S."/>
        </authorList>
    </citation>
    <scope>NUCLEOTIDE SEQUENCE [LARGE SCALE GENOMIC DNA]</scope>
    <source>
        <strain evidence="2">cv. WT478/WT964</strain>
        <tissue evidence="1">Leaves</tissue>
    </source>
</reference>
<sequence>VMKDAITNGTKEKWLMVVTEQCKQWCLKVAHFKIKIFKEGNKVTDRLLKDGLLLGSLYNSGTKSLPPTVKHLVWNDITGVSFTEGWTINL</sequence>
<comment type="caution">
    <text evidence="1">The sequence shown here is derived from an EMBL/GenBank/DDBJ whole genome shotgun (WGS) entry which is preliminary data.</text>
</comment>
<dbReference type="EMBL" id="JABWDY010016392">
    <property type="protein sequence ID" value="KAF5196145.1"/>
    <property type="molecule type" value="Genomic_DNA"/>
</dbReference>
<proteinExistence type="predicted"/>
<accession>A0A7J6WI92</accession>
<dbReference type="AlphaFoldDB" id="A0A7J6WI92"/>
<evidence type="ECO:0000313" key="1">
    <source>
        <dbReference type="EMBL" id="KAF5196145.1"/>
    </source>
</evidence>
<evidence type="ECO:0000313" key="2">
    <source>
        <dbReference type="Proteomes" id="UP000554482"/>
    </source>
</evidence>
<keyword evidence="2" id="KW-1185">Reference proteome</keyword>
<gene>
    <name evidence="1" type="ORF">FRX31_014268</name>
</gene>
<dbReference type="Proteomes" id="UP000554482">
    <property type="component" value="Unassembled WGS sequence"/>
</dbReference>